<dbReference type="Gene3D" id="3.30.1330.60">
    <property type="entry name" value="OmpA-like domain"/>
    <property type="match status" value="1"/>
</dbReference>
<evidence type="ECO:0000256" key="9">
    <source>
        <dbReference type="ARBA" id="ARBA00023237"/>
    </source>
</evidence>
<dbReference type="InterPro" id="IPR011250">
    <property type="entry name" value="OMP/PagP_B-barrel"/>
</dbReference>
<dbReference type="CDD" id="cd07185">
    <property type="entry name" value="OmpA_C-like"/>
    <property type="match status" value="1"/>
</dbReference>
<organism evidence="13 14">
    <name type="scientific">Vibrio aquimaris</name>
    <dbReference type="NCBI Taxonomy" id="2587862"/>
    <lineage>
        <taxon>Bacteria</taxon>
        <taxon>Pseudomonadati</taxon>
        <taxon>Pseudomonadota</taxon>
        <taxon>Gammaproteobacteria</taxon>
        <taxon>Vibrionales</taxon>
        <taxon>Vibrionaceae</taxon>
        <taxon>Vibrio</taxon>
    </lineage>
</organism>
<keyword evidence="6" id="KW-0406">Ion transport</keyword>
<evidence type="ECO:0000256" key="7">
    <source>
        <dbReference type="ARBA" id="ARBA00023114"/>
    </source>
</evidence>
<evidence type="ECO:0000256" key="11">
    <source>
        <dbReference type="SAM" id="Phobius"/>
    </source>
</evidence>
<dbReference type="InterPro" id="IPR006665">
    <property type="entry name" value="OmpA-like"/>
</dbReference>
<keyword evidence="14" id="KW-1185">Reference proteome</keyword>
<dbReference type="InterPro" id="IPR036737">
    <property type="entry name" value="OmpA-like_sf"/>
</dbReference>
<evidence type="ECO:0000259" key="12">
    <source>
        <dbReference type="PROSITE" id="PS51123"/>
    </source>
</evidence>
<dbReference type="GO" id="GO:0015288">
    <property type="term" value="F:porin activity"/>
    <property type="evidence" value="ECO:0007669"/>
    <property type="project" value="UniProtKB-KW"/>
</dbReference>
<evidence type="ECO:0000256" key="3">
    <source>
        <dbReference type="ARBA" id="ARBA00022448"/>
    </source>
</evidence>
<dbReference type="GO" id="GO:0009279">
    <property type="term" value="C:cell outer membrane"/>
    <property type="evidence" value="ECO:0007669"/>
    <property type="project" value="UniProtKB-SubCell"/>
</dbReference>
<evidence type="ECO:0000256" key="4">
    <source>
        <dbReference type="ARBA" id="ARBA00022452"/>
    </source>
</evidence>
<sequence>MTNHQWALISENNSYIRDSFMRVWLFLATIVTAFPISTQSQTQLDDNNIFIGGRFLLANFQGACGENNLECNDTSKGMAIYTGYMLNPWLSVESEILDYGEPNATYSFGNISAQIYGIELSTKFHYPLFQHWSIYAGLGVALQSIDKNIEWTNSNPKNEYLTPVISMGWEYRLSRQWSLRGQYQFLDAIGGATTLYADSHIASIGIAYHFQDSNHLAGPSYKVEPVTREAFGKETIHFTSDSFTVTHDENLIRSINDIKSLAAYKITIIGHADSSGNESYNEALSLKRAQSVSQYIIQQGIEPESLKVIGRGEKNPIADNKTPQGRAMNRRVEIEYLFLKKE</sequence>
<dbReference type="Gene3D" id="2.40.160.20">
    <property type="match status" value="1"/>
</dbReference>
<dbReference type="Pfam" id="PF01389">
    <property type="entry name" value="OmpA_membrane"/>
    <property type="match status" value="1"/>
</dbReference>
<dbReference type="InterPro" id="IPR000498">
    <property type="entry name" value="OmpA-like_TM_dom"/>
</dbReference>
<evidence type="ECO:0000256" key="2">
    <source>
        <dbReference type="ARBA" id="ARBA00005710"/>
    </source>
</evidence>
<dbReference type="PRINTS" id="PR01021">
    <property type="entry name" value="OMPADOMAIN"/>
</dbReference>
<geneLocation type="plasmid" evidence="14">
    <name>pthaf100_a</name>
</geneLocation>
<keyword evidence="11" id="KW-1133">Transmembrane helix</keyword>
<accession>A0A5P9CPN9</accession>
<protein>
    <submittedName>
        <fullName evidence="13">Outer membrane protein A</fullName>
    </submittedName>
</protein>
<dbReference type="GO" id="GO:0046930">
    <property type="term" value="C:pore complex"/>
    <property type="evidence" value="ECO:0007669"/>
    <property type="project" value="UniProtKB-KW"/>
</dbReference>
<name>A0A5P9CPN9_9VIBR</name>
<evidence type="ECO:0000313" key="13">
    <source>
        <dbReference type="EMBL" id="QFT28219.1"/>
    </source>
</evidence>
<keyword evidence="9" id="KW-0998">Cell outer membrane</keyword>
<dbReference type="OrthoDB" id="9782229at2"/>
<dbReference type="KEGG" id="vaq:FIV01_17650"/>
<comment type="similarity">
    <text evidence="2">Belongs to the outer membrane OOP (TC 1.B.6) superfamily. OmpA family.</text>
</comment>
<dbReference type="AlphaFoldDB" id="A0A5P9CPN9"/>
<evidence type="ECO:0000256" key="8">
    <source>
        <dbReference type="ARBA" id="ARBA00023136"/>
    </source>
</evidence>
<dbReference type="InterPro" id="IPR050330">
    <property type="entry name" value="Bact_OuterMem_StrucFunc"/>
</dbReference>
<evidence type="ECO:0000256" key="1">
    <source>
        <dbReference type="ARBA" id="ARBA00004571"/>
    </source>
</evidence>
<keyword evidence="3" id="KW-0813">Transport</keyword>
<dbReference type="EMBL" id="CP045351">
    <property type="protein sequence ID" value="QFT28219.1"/>
    <property type="molecule type" value="Genomic_DNA"/>
</dbReference>
<dbReference type="PANTHER" id="PTHR30329">
    <property type="entry name" value="STATOR ELEMENT OF FLAGELLAR MOTOR COMPLEX"/>
    <property type="match status" value="1"/>
</dbReference>
<keyword evidence="8 10" id="KW-0472">Membrane</keyword>
<feature type="transmembrane region" description="Helical" evidence="11">
    <location>
        <begin position="20"/>
        <end position="38"/>
    </location>
</feature>
<evidence type="ECO:0000313" key="14">
    <source>
        <dbReference type="Proteomes" id="UP000326936"/>
    </source>
</evidence>
<dbReference type="PANTHER" id="PTHR30329:SF21">
    <property type="entry name" value="LIPOPROTEIN YIAD-RELATED"/>
    <property type="match status" value="1"/>
</dbReference>
<feature type="domain" description="OmpA-like" evidence="12">
    <location>
        <begin position="226"/>
        <end position="340"/>
    </location>
</feature>
<dbReference type="PROSITE" id="PS51123">
    <property type="entry name" value="OMPA_2"/>
    <property type="match status" value="1"/>
</dbReference>
<evidence type="ECO:0000256" key="6">
    <source>
        <dbReference type="ARBA" id="ARBA00023065"/>
    </source>
</evidence>
<comment type="subcellular location">
    <subcellularLocation>
        <location evidence="1">Cell outer membrane</location>
        <topology evidence="1">Multi-pass membrane protein</topology>
    </subcellularLocation>
</comment>
<dbReference type="Pfam" id="PF00691">
    <property type="entry name" value="OmpA"/>
    <property type="match status" value="1"/>
</dbReference>
<dbReference type="InterPro" id="IPR006664">
    <property type="entry name" value="OMP_bac"/>
</dbReference>
<keyword evidence="7" id="KW-0626">Porin</keyword>
<keyword evidence="4" id="KW-1134">Transmembrane beta strand</keyword>
<dbReference type="SUPFAM" id="SSF56925">
    <property type="entry name" value="OMPA-like"/>
    <property type="match status" value="1"/>
</dbReference>
<dbReference type="SUPFAM" id="SSF103088">
    <property type="entry name" value="OmpA-like"/>
    <property type="match status" value="1"/>
</dbReference>
<keyword evidence="5 11" id="KW-0812">Transmembrane</keyword>
<reference evidence="13 14" key="1">
    <citation type="submission" date="2019-10" db="EMBL/GenBank/DDBJ databases">
        <title>Complete genome sequence of Vibrio sp. strain THAF100, isolated from non-filtered water from the water column of tank 6 of a marine aquarium containing stony-coral fragments. Water maintained at 26 degree C.</title>
        <authorList>
            <person name="Ruckert C."/>
            <person name="Franco A."/>
            <person name="Kalinowski J."/>
            <person name="Glaeser S."/>
        </authorList>
    </citation>
    <scope>NUCLEOTIDE SEQUENCE [LARGE SCALE GENOMIC DNA]</scope>
    <source>
        <strain evidence="13 14">THAF100</strain>
        <plasmid evidence="14">pthaf100_a</plasmid>
    </source>
</reference>
<proteinExistence type="inferred from homology"/>
<evidence type="ECO:0000256" key="10">
    <source>
        <dbReference type="PROSITE-ProRule" id="PRU00473"/>
    </source>
</evidence>
<keyword evidence="13" id="KW-0614">Plasmid</keyword>
<gene>
    <name evidence="13" type="primary">ompA3</name>
    <name evidence="13" type="ORF">FIV01_17650</name>
</gene>
<evidence type="ECO:0000256" key="5">
    <source>
        <dbReference type="ARBA" id="ARBA00022692"/>
    </source>
</evidence>
<dbReference type="RefSeq" id="WP_152432253.1">
    <property type="nucleotide sequence ID" value="NZ_CBCSDK010000029.1"/>
</dbReference>
<dbReference type="GO" id="GO:0006811">
    <property type="term" value="P:monoatomic ion transport"/>
    <property type="evidence" value="ECO:0007669"/>
    <property type="project" value="UniProtKB-KW"/>
</dbReference>
<dbReference type="Proteomes" id="UP000326936">
    <property type="component" value="Plasmid pTHAF100_a"/>
</dbReference>